<dbReference type="Gene3D" id="3.30.750.24">
    <property type="entry name" value="STAS domain"/>
    <property type="match status" value="1"/>
</dbReference>
<feature type="domain" description="STAS" evidence="2">
    <location>
        <begin position="136"/>
        <end position="246"/>
    </location>
</feature>
<keyword evidence="1" id="KW-0175">Coiled coil</keyword>
<dbReference type="PANTHER" id="PTHR33745">
    <property type="entry name" value="RSBT ANTAGONIST PROTEIN RSBS-RELATED"/>
    <property type="match status" value="1"/>
</dbReference>
<evidence type="ECO:0000256" key="1">
    <source>
        <dbReference type="SAM" id="Coils"/>
    </source>
</evidence>
<comment type="caution">
    <text evidence="3">The sequence shown here is derived from an EMBL/GenBank/DDBJ whole genome shotgun (WGS) entry which is preliminary data.</text>
</comment>
<protein>
    <submittedName>
        <fullName evidence="3">STAS domain-containing protein</fullName>
    </submittedName>
</protein>
<dbReference type="InterPro" id="IPR036513">
    <property type="entry name" value="STAS_dom_sf"/>
</dbReference>
<feature type="coiled-coil region" evidence="1">
    <location>
        <begin position="108"/>
        <end position="135"/>
    </location>
</feature>
<dbReference type="Proteomes" id="UP001526147">
    <property type="component" value="Unassembled WGS sequence"/>
</dbReference>
<accession>A0ABT3DKQ3</accession>
<dbReference type="InterPro" id="IPR002645">
    <property type="entry name" value="STAS_dom"/>
</dbReference>
<dbReference type="Pfam" id="PF01740">
    <property type="entry name" value="STAS"/>
    <property type="match status" value="1"/>
</dbReference>
<dbReference type="RefSeq" id="WP_264143644.1">
    <property type="nucleotide sequence ID" value="NZ_JAOYEY010000044.1"/>
</dbReference>
<dbReference type="EMBL" id="JAOYEY010000044">
    <property type="protein sequence ID" value="MCV9887232.1"/>
    <property type="molecule type" value="Genomic_DNA"/>
</dbReference>
<name>A0ABT3DKQ3_9BACI</name>
<evidence type="ECO:0000313" key="4">
    <source>
        <dbReference type="Proteomes" id="UP001526147"/>
    </source>
</evidence>
<organism evidence="3 4">
    <name type="scientific">Metabacillus halosaccharovorans</name>
    <dbReference type="NCBI Taxonomy" id="930124"/>
    <lineage>
        <taxon>Bacteria</taxon>
        <taxon>Bacillati</taxon>
        <taxon>Bacillota</taxon>
        <taxon>Bacilli</taxon>
        <taxon>Bacillales</taxon>
        <taxon>Bacillaceae</taxon>
        <taxon>Metabacillus</taxon>
    </lineage>
</organism>
<keyword evidence="4" id="KW-1185">Reference proteome</keyword>
<gene>
    <name evidence="3" type="ORF">OIH86_16455</name>
</gene>
<evidence type="ECO:0000259" key="2">
    <source>
        <dbReference type="PROSITE" id="PS50801"/>
    </source>
</evidence>
<evidence type="ECO:0000313" key="3">
    <source>
        <dbReference type="EMBL" id="MCV9887232.1"/>
    </source>
</evidence>
<dbReference type="PROSITE" id="PS50801">
    <property type="entry name" value="STAS"/>
    <property type="match status" value="1"/>
</dbReference>
<dbReference type="InterPro" id="IPR051932">
    <property type="entry name" value="Bact_StressResp_Reg"/>
</dbReference>
<sequence length="248" mass="28411">MSAIKHIPLPYFTINQDFHIIDASDIALETFNKSDSFLDIVDRESKNKARRKLTSAAFVTTELVMNTKNSPYGLYQIQINWQNKLGYIVCIEQDERIQELIDAVELHRKRLSDTNLELLQKKEQLEQSIERILELSVPMIDLAEGMVLVPLIGELNIELVNKNHNRILETICTQRIERILIDFHGIGDITNEGIRALRNLVLELKVMGAKSYIIGVSPHHAKVLNSLPINPNTYYLKDLHTAIKSFIV</sequence>
<reference evidence="3 4" key="1">
    <citation type="submission" date="2022-10" db="EMBL/GenBank/DDBJ databases">
        <title>Draft genome assembly of moderately radiation resistant bacterium Metabacillus halosaccharovorans.</title>
        <authorList>
            <person name="Pal S."/>
            <person name="Gopinathan A."/>
        </authorList>
    </citation>
    <scope>NUCLEOTIDE SEQUENCE [LARGE SCALE GENOMIC DNA]</scope>
    <source>
        <strain evidence="3 4">VITHBRA001</strain>
    </source>
</reference>
<dbReference type="CDD" id="cd07041">
    <property type="entry name" value="STAS_RsbR_RsbS_like"/>
    <property type="match status" value="1"/>
</dbReference>
<proteinExistence type="predicted"/>
<dbReference type="SUPFAM" id="SSF52091">
    <property type="entry name" value="SpoIIaa-like"/>
    <property type="match status" value="1"/>
</dbReference>